<reference evidence="4" key="1">
    <citation type="journal article" date="2006" name="Science">
        <title>Ancient noncoding elements conserved in the human genome.</title>
        <authorList>
            <person name="Venkatesh B."/>
            <person name="Kirkness E.F."/>
            <person name="Loh Y.H."/>
            <person name="Halpern A.L."/>
            <person name="Lee A.P."/>
            <person name="Johnson J."/>
            <person name="Dandona N."/>
            <person name="Viswanathan L.D."/>
            <person name="Tay A."/>
            <person name="Venter J.C."/>
            <person name="Strausberg R.L."/>
            <person name="Brenner S."/>
        </authorList>
    </citation>
    <scope>NUCLEOTIDE SEQUENCE [LARGE SCALE GENOMIC DNA]</scope>
</reference>
<evidence type="ECO:0000256" key="1">
    <source>
        <dbReference type="PROSITE-ProRule" id="PRU00191"/>
    </source>
</evidence>
<reference evidence="4" key="3">
    <citation type="journal article" date="2014" name="Nature">
        <title>Elephant shark genome provides unique insights into gnathostome evolution.</title>
        <authorList>
            <consortium name="International Elephant Shark Genome Sequencing Consortium"/>
            <person name="Venkatesh B."/>
            <person name="Lee A.P."/>
            <person name="Ravi V."/>
            <person name="Maurya A.K."/>
            <person name="Lian M.M."/>
            <person name="Swann J.B."/>
            <person name="Ohta Y."/>
            <person name="Flajnik M.F."/>
            <person name="Sutoh Y."/>
            <person name="Kasahara M."/>
            <person name="Hoon S."/>
            <person name="Gangu V."/>
            <person name="Roy S.W."/>
            <person name="Irimia M."/>
            <person name="Korzh V."/>
            <person name="Kondrychyn I."/>
            <person name="Lim Z.W."/>
            <person name="Tay B.H."/>
            <person name="Tohari S."/>
            <person name="Kong K.W."/>
            <person name="Ho S."/>
            <person name="Lorente-Galdos B."/>
            <person name="Quilez J."/>
            <person name="Marques-Bonet T."/>
            <person name="Raney B.J."/>
            <person name="Ingham P.W."/>
            <person name="Tay A."/>
            <person name="Hillier L.W."/>
            <person name="Minx P."/>
            <person name="Boehm T."/>
            <person name="Wilson R.K."/>
            <person name="Brenner S."/>
            <person name="Warren W.C."/>
        </authorList>
    </citation>
    <scope>NUCLEOTIDE SEQUENCE [LARGE SCALE GENOMIC DNA]</scope>
</reference>
<name>A0A4W3GME3_CALMI</name>
<reference evidence="3" key="4">
    <citation type="submission" date="2025-08" db="UniProtKB">
        <authorList>
            <consortium name="Ensembl"/>
        </authorList>
    </citation>
    <scope>IDENTIFICATION</scope>
</reference>
<dbReference type="GeneTree" id="ENSGT00940000180777"/>
<dbReference type="GO" id="GO:0005925">
    <property type="term" value="C:focal adhesion"/>
    <property type="evidence" value="ECO:0007669"/>
    <property type="project" value="TreeGrafter"/>
</dbReference>
<keyword evidence="4" id="KW-1185">Reference proteome</keyword>
<dbReference type="SUPFAM" id="SSF55550">
    <property type="entry name" value="SH2 domain"/>
    <property type="match status" value="1"/>
</dbReference>
<dbReference type="Gene3D" id="3.30.505.10">
    <property type="entry name" value="SH2 domain"/>
    <property type="match status" value="1"/>
</dbReference>
<dbReference type="InParanoid" id="A0A4W3GME3"/>
<dbReference type="PANTHER" id="PTHR45734">
    <property type="entry name" value="TENSIN"/>
    <property type="match status" value="1"/>
</dbReference>
<organism evidence="3 4">
    <name type="scientific">Callorhinchus milii</name>
    <name type="common">Ghost shark</name>
    <dbReference type="NCBI Taxonomy" id="7868"/>
    <lineage>
        <taxon>Eukaryota</taxon>
        <taxon>Metazoa</taxon>
        <taxon>Chordata</taxon>
        <taxon>Craniata</taxon>
        <taxon>Vertebrata</taxon>
        <taxon>Chondrichthyes</taxon>
        <taxon>Holocephali</taxon>
        <taxon>Chimaeriformes</taxon>
        <taxon>Callorhinchidae</taxon>
        <taxon>Callorhinchus</taxon>
    </lineage>
</organism>
<evidence type="ECO:0000313" key="3">
    <source>
        <dbReference type="Ensembl" id="ENSCMIP00000004287.1"/>
    </source>
</evidence>
<proteinExistence type="predicted"/>
<sequence>RARTQPWGGGGLFTFPAISLLKNQLPGSFLIRDSNSFQGAYGLALKVSSPPAGNWG</sequence>
<keyword evidence="1" id="KW-0727">SH2 domain</keyword>
<dbReference type="Ensembl" id="ENSCMIT00000004448.1">
    <property type="protein sequence ID" value="ENSCMIP00000004287.1"/>
    <property type="gene ID" value="ENSCMIG00000002563.1"/>
</dbReference>
<dbReference type="InterPro" id="IPR036860">
    <property type="entry name" value="SH2_dom_sf"/>
</dbReference>
<dbReference type="AlphaFoldDB" id="A0A4W3GME3"/>
<reference evidence="3" key="5">
    <citation type="submission" date="2025-09" db="UniProtKB">
        <authorList>
            <consortium name="Ensembl"/>
        </authorList>
    </citation>
    <scope>IDENTIFICATION</scope>
</reference>
<feature type="domain" description="SH2" evidence="2">
    <location>
        <begin position="7"/>
        <end position="56"/>
    </location>
</feature>
<reference evidence="4" key="2">
    <citation type="journal article" date="2007" name="PLoS Biol.">
        <title>Survey sequencing and comparative analysis of the elephant shark (Callorhinchus milii) genome.</title>
        <authorList>
            <person name="Venkatesh B."/>
            <person name="Kirkness E.F."/>
            <person name="Loh Y.H."/>
            <person name="Halpern A.L."/>
            <person name="Lee A.P."/>
            <person name="Johnson J."/>
            <person name="Dandona N."/>
            <person name="Viswanathan L.D."/>
            <person name="Tay A."/>
            <person name="Venter J.C."/>
            <person name="Strausberg R.L."/>
            <person name="Brenner S."/>
        </authorList>
    </citation>
    <scope>NUCLEOTIDE SEQUENCE [LARGE SCALE GENOMIC DNA]</scope>
</reference>
<dbReference type="InterPro" id="IPR000980">
    <property type="entry name" value="SH2"/>
</dbReference>
<dbReference type="PANTHER" id="PTHR45734:SF10">
    <property type="entry name" value="BLISTERY, ISOFORM A"/>
    <property type="match status" value="1"/>
</dbReference>
<evidence type="ECO:0000313" key="4">
    <source>
        <dbReference type="Proteomes" id="UP000314986"/>
    </source>
</evidence>
<protein>
    <recommendedName>
        <fullName evidence="2">SH2 domain-containing protein</fullName>
    </recommendedName>
</protein>
<dbReference type="PROSITE" id="PS50001">
    <property type="entry name" value="SH2"/>
    <property type="match status" value="1"/>
</dbReference>
<dbReference type="STRING" id="7868.ENSCMIP00000004287"/>
<dbReference type="InterPro" id="IPR051484">
    <property type="entry name" value="Tensin_PTEN_phosphatase"/>
</dbReference>
<dbReference type="Proteomes" id="UP000314986">
    <property type="component" value="Unassembled WGS sequence"/>
</dbReference>
<dbReference type="Pfam" id="PF00017">
    <property type="entry name" value="SH2"/>
    <property type="match status" value="1"/>
</dbReference>
<evidence type="ECO:0000259" key="2">
    <source>
        <dbReference type="PROSITE" id="PS50001"/>
    </source>
</evidence>
<accession>A0A4W3GME3</accession>